<protein>
    <recommendedName>
        <fullName evidence="2">Metalloprotease TldD/E C-terminal domain-containing protein</fullName>
    </recommendedName>
</protein>
<dbReference type="InterPro" id="IPR045569">
    <property type="entry name" value="Metalloprtase-TldD/E_C"/>
</dbReference>
<evidence type="ECO:0000259" key="2">
    <source>
        <dbReference type="Pfam" id="PF19289"/>
    </source>
</evidence>
<sequence length="589" mass="64938">MRSFAASVLAMAGLWASAQAAQPDPKLIIRALDDEMRRNMMELKLGDLERPYHMEYTLTLRRRVGCHAILGNVEDIDSGTTATVNVKIRVGGPRFDNTNFFDVGLGFFGSSDDEESFRNRSIPFEMNYENLRRELWLATDACYKQSVELYAKKQAAIKNRTRTDTTWDFFYMAPEELTDLDNGQLTASVGDARRLCVEASGIFKNYPDIQSSRVGFEFVPEEVYYVNSEGRRAHKFDVFCGVEMIAASQASDGMPVAETYAAYSIRPGDLPTKDSLLRAAEAMARTLTSIVKAPTIEAYSGPVLFEGQAAGEIVAQVFAPNLVAQRSPLSDGGFSTNDRYQAFQNKIGGRVLPEFMSARAVPSQKTIGGQPVAGHYLIDDEGMRAMDVALVDKGYLKTLLSSRVPTKRIRISNGHQRGGAAMVSVIEFMNNDNKRALDDKGLKTRLLKLVKDRDLPYGIIVRKALNQNLLFTGIFPMMGTDFPIPQGESKMGIVEAYRLYPDGREELIRGTEAAGLSASIFKDIIATGRTTRVHNLLAPAVNPAFLTGGSSYTIATMATPDLLFEDIEIKPIEGDFPKPPILPNPLAGN</sequence>
<comment type="caution">
    <text evidence="3">The sequence shown here is derived from an EMBL/GenBank/DDBJ whole genome shotgun (WGS) entry which is preliminary data.</text>
</comment>
<evidence type="ECO:0000313" key="3">
    <source>
        <dbReference type="EMBL" id="OJX56974.1"/>
    </source>
</evidence>
<dbReference type="EMBL" id="MKVH01000024">
    <property type="protein sequence ID" value="OJX56974.1"/>
    <property type="molecule type" value="Genomic_DNA"/>
</dbReference>
<dbReference type="Pfam" id="PF19289">
    <property type="entry name" value="PmbA_TldD_3rd"/>
    <property type="match status" value="1"/>
</dbReference>
<gene>
    <name evidence="3" type="ORF">BGO89_10660</name>
</gene>
<keyword evidence="1" id="KW-0732">Signal</keyword>
<dbReference type="Proteomes" id="UP000184233">
    <property type="component" value="Unassembled WGS sequence"/>
</dbReference>
<proteinExistence type="predicted"/>
<reference evidence="3 4" key="1">
    <citation type="submission" date="2016-09" db="EMBL/GenBank/DDBJ databases">
        <title>Genome-resolved meta-omics ties microbial dynamics to process performance in biotechnology for thiocyanate degradation.</title>
        <authorList>
            <person name="Kantor R.S."/>
            <person name="Huddy R.J."/>
            <person name="Iyer R."/>
            <person name="Thomas B.C."/>
            <person name="Brown C.T."/>
            <person name="Anantharaman K."/>
            <person name="Tringe S."/>
            <person name="Hettich R.L."/>
            <person name="Harrison S.T."/>
            <person name="Banfield J.F."/>
        </authorList>
    </citation>
    <scope>NUCLEOTIDE SEQUENCE [LARGE SCALE GENOMIC DNA]</scope>
    <source>
        <strain evidence="3">59-99</strain>
    </source>
</reference>
<accession>A0A1M3KXI7</accession>
<feature type="signal peptide" evidence="1">
    <location>
        <begin position="1"/>
        <end position="20"/>
    </location>
</feature>
<dbReference type="STRING" id="1895771.BGO89_10660"/>
<feature type="domain" description="Metalloprotease TldD/E C-terminal" evidence="2">
    <location>
        <begin position="302"/>
        <end position="569"/>
    </location>
</feature>
<feature type="chain" id="PRO_5012092624" description="Metalloprotease TldD/E C-terminal domain-containing protein" evidence="1">
    <location>
        <begin position="21"/>
        <end position="589"/>
    </location>
</feature>
<dbReference type="InterPro" id="IPR036059">
    <property type="entry name" value="TldD/PmbA_sf"/>
</dbReference>
<evidence type="ECO:0000313" key="4">
    <source>
        <dbReference type="Proteomes" id="UP000184233"/>
    </source>
</evidence>
<organism evidence="3 4">
    <name type="scientific">Candidatus Kapaibacterium thiocyanatum</name>
    <dbReference type="NCBI Taxonomy" id="1895771"/>
    <lineage>
        <taxon>Bacteria</taxon>
        <taxon>Pseudomonadati</taxon>
        <taxon>Candidatus Kapaibacteriota</taxon>
        <taxon>Candidatus Kapaibacteriia</taxon>
        <taxon>Candidatus Kapaibacteriales</taxon>
        <taxon>Candidatus Kapaibacteriaceae</taxon>
        <taxon>Candidatus Kapaibacterium</taxon>
    </lineage>
</organism>
<dbReference type="GO" id="GO:0006508">
    <property type="term" value="P:proteolysis"/>
    <property type="evidence" value="ECO:0007669"/>
    <property type="project" value="InterPro"/>
</dbReference>
<dbReference type="SUPFAM" id="SSF111283">
    <property type="entry name" value="Putative modulator of DNA gyrase, PmbA/TldD"/>
    <property type="match status" value="1"/>
</dbReference>
<dbReference type="GO" id="GO:0008237">
    <property type="term" value="F:metallopeptidase activity"/>
    <property type="evidence" value="ECO:0007669"/>
    <property type="project" value="InterPro"/>
</dbReference>
<evidence type="ECO:0000256" key="1">
    <source>
        <dbReference type="SAM" id="SignalP"/>
    </source>
</evidence>
<name>A0A1M3KXI7_9BACT</name>
<dbReference type="AlphaFoldDB" id="A0A1M3KXI7"/>